<evidence type="ECO:0000256" key="2">
    <source>
        <dbReference type="ARBA" id="ARBA00022771"/>
    </source>
</evidence>
<accession>A0A8J4D772</accession>
<name>A0A8J4D772_9CHLO</name>
<dbReference type="InterPro" id="IPR013083">
    <property type="entry name" value="Znf_RING/FYVE/PHD"/>
</dbReference>
<feature type="compositionally biased region" description="Low complexity" evidence="4">
    <location>
        <begin position="205"/>
        <end position="222"/>
    </location>
</feature>
<dbReference type="PROSITE" id="PS51292">
    <property type="entry name" value="ZF_RING_CH"/>
    <property type="match status" value="1"/>
</dbReference>
<evidence type="ECO:0000256" key="3">
    <source>
        <dbReference type="ARBA" id="ARBA00022833"/>
    </source>
</evidence>
<evidence type="ECO:0000256" key="4">
    <source>
        <dbReference type="SAM" id="MobiDB-lite"/>
    </source>
</evidence>
<feature type="compositionally biased region" description="Low complexity" evidence="4">
    <location>
        <begin position="464"/>
        <end position="473"/>
    </location>
</feature>
<dbReference type="Pfam" id="PF12906">
    <property type="entry name" value="RINGv"/>
    <property type="match status" value="1"/>
</dbReference>
<keyword evidence="2" id="KW-0863">Zinc-finger</keyword>
<evidence type="ECO:0000313" key="5">
    <source>
        <dbReference type="EMBL" id="GIL96993.1"/>
    </source>
</evidence>
<dbReference type="Gene3D" id="3.30.40.10">
    <property type="entry name" value="Zinc/RING finger domain, C3HC4 (zinc finger)"/>
    <property type="match status" value="1"/>
</dbReference>
<keyword evidence="3" id="KW-0862">Zinc</keyword>
<dbReference type="SMART" id="SM00744">
    <property type="entry name" value="RINGv"/>
    <property type="match status" value="1"/>
</dbReference>
<evidence type="ECO:0000313" key="6">
    <source>
        <dbReference type="Proteomes" id="UP000722791"/>
    </source>
</evidence>
<feature type="compositionally biased region" description="Polar residues" evidence="4">
    <location>
        <begin position="319"/>
        <end position="334"/>
    </location>
</feature>
<feature type="region of interest" description="Disordered" evidence="4">
    <location>
        <begin position="265"/>
        <end position="285"/>
    </location>
</feature>
<feature type="compositionally biased region" description="Low complexity" evidence="4">
    <location>
        <begin position="230"/>
        <end position="245"/>
    </location>
</feature>
<reference evidence="5" key="1">
    <citation type="journal article" date="2021" name="Proc. Natl. Acad. Sci. U.S.A.">
        <title>Three genomes in the algal genus Volvox reveal the fate of a haploid sex-determining region after a transition to homothallism.</title>
        <authorList>
            <person name="Yamamoto K."/>
            <person name="Hamaji T."/>
            <person name="Kawai-Toyooka H."/>
            <person name="Matsuzaki R."/>
            <person name="Takahashi F."/>
            <person name="Nishimura Y."/>
            <person name="Kawachi M."/>
            <person name="Noguchi H."/>
            <person name="Minakuchi Y."/>
            <person name="Umen J.G."/>
            <person name="Toyoda A."/>
            <person name="Nozaki H."/>
        </authorList>
    </citation>
    <scope>NUCLEOTIDE SEQUENCE</scope>
    <source>
        <strain evidence="5">NIES-3785</strain>
    </source>
</reference>
<dbReference type="InterPro" id="IPR011016">
    <property type="entry name" value="Znf_RING-CH"/>
</dbReference>
<feature type="region of interest" description="Disordered" evidence="4">
    <location>
        <begin position="462"/>
        <end position="487"/>
    </location>
</feature>
<dbReference type="GO" id="GO:0008270">
    <property type="term" value="F:zinc ion binding"/>
    <property type="evidence" value="ECO:0007669"/>
    <property type="project" value="UniProtKB-KW"/>
</dbReference>
<keyword evidence="1" id="KW-0479">Metal-binding</keyword>
<evidence type="ECO:0000256" key="1">
    <source>
        <dbReference type="ARBA" id="ARBA00022723"/>
    </source>
</evidence>
<proteinExistence type="predicted"/>
<dbReference type="OrthoDB" id="496970at2759"/>
<feature type="region of interest" description="Disordered" evidence="4">
    <location>
        <begin position="205"/>
        <end position="245"/>
    </location>
</feature>
<protein>
    <submittedName>
        <fullName evidence="5">Uncharacterized protein</fullName>
    </submittedName>
</protein>
<sequence length="511" mass="52027">MDSNEDCEACWICLEGVEGIDISPGPLHGNRLIKPCRCPRVVHSVCLAKWQLSQSGRSEEKFCRFCKERLPDWQANLALPGMGAVEPVMSVHFNGQTHMVKVKPGEEGRVAFIQDVRRLLRLRENQEFSITFECKVPGHGMFLDLKGLSSYDAAVFCAAMTAVERQRLAAQKANKAAYSSRGGGGTSSLLPTSVPAAAGLLSGGAATTANSSASGNSSRSSGGNSGSETGGSDSAGSSSAATTYTSTASGPTSNFFASSHAITPAITPSRPRTMPGLSVDVLEPDSNEVNSRMRLASVTSIGVQASRLPDANGDAVTGEASTAPSVSSALSGSAQPGCAAHGPSFAGPVDAALSQGDDSVASPGVDGAAHAGGGRSIGAPPAASYQDQSGGGLRPPSVPRGCGVSTAYDSACEVEPGIAGGEEPAVNAAEADVSSPAATARHTHGRYKFFLCHSFRDRPVLGGSSNSSSSSSSTQPPVPGPLPIRHGSECSGGGTWLTRLLLCASFGSSNP</sequence>
<dbReference type="AlphaFoldDB" id="A0A8J4D772"/>
<feature type="region of interest" description="Disordered" evidence="4">
    <location>
        <begin position="308"/>
        <end position="397"/>
    </location>
</feature>
<dbReference type="SUPFAM" id="SSF57850">
    <property type="entry name" value="RING/U-box"/>
    <property type="match status" value="1"/>
</dbReference>
<gene>
    <name evidence="5" type="ORF">Vretimale_2719</name>
</gene>
<organism evidence="5 6">
    <name type="scientific">Volvox reticuliferus</name>
    <dbReference type="NCBI Taxonomy" id="1737510"/>
    <lineage>
        <taxon>Eukaryota</taxon>
        <taxon>Viridiplantae</taxon>
        <taxon>Chlorophyta</taxon>
        <taxon>core chlorophytes</taxon>
        <taxon>Chlorophyceae</taxon>
        <taxon>CS clade</taxon>
        <taxon>Chlamydomonadales</taxon>
        <taxon>Volvocaceae</taxon>
        <taxon>Volvox</taxon>
    </lineage>
</organism>
<comment type="caution">
    <text evidence="5">The sequence shown here is derived from an EMBL/GenBank/DDBJ whole genome shotgun (WGS) entry which is preliminary data.</text>
</comment>
<dbReference type="EMBL" id="BNCQ01000004">
    <property type="protein sequence ID" value="GIL96993.1"/>
    <property type="molecule type" value="Genomic_DNA"/>
</dbReference>
<dbReference type="Proteomes" id="UP000722791">
    <property type="component" value="Unassembled WGS sequence"/>
</dbReference>